<reference evidence="6" key="1">
    <citation type="journal article" date="2019" name="Int. J. Syst. Evol. Microbiol.">
        <title>The Global Catalogue of Microorganisms (GCM) 10K type strain sequencing project: providing services to taxonomists for standard genome sequencing and annotation.</title>
        <authorList>
            <consortium name="The Broad Institute Genomics Platform"/>
            <consortium name="The Broad Institute Genome Sequencing Center for Infectious Disease"/>
            <person name="Wu L."/>
            <person name="Ma J."/>
        </authorList>
    </citation>
    <scope>NUCLEOTIDE SEQUENCE [LARGE SCALE GENOMIC DNA]</scope>
    <source>
        <strain evidence="6">JCM 18304</strain>
    </source>
</reference>
<evidence type="ECO:0000313" key="6">
    <source>
        <dbReference type="Proteomes" id="UP001501570"/>
    </source>
</evidence>
<dbReference type="InterPro" id="IPR051814">
    <property type="entry name" value="NAD(P)H-dep_FMN_reductase"/>
</dbReference>
<dbReference type="EMBL" id="BAABJQ010000008">
    <property type="protein sequence ID" value="GAA5186292.1"/>
    <property type="molecule type" value="Genomic_DNA"/>
</dbReference>
<dbReference type="Pfam" id="PF03358">
    <property type="entry name" value="FMN_red"/>
    <property type="match status" value="1"/>
</dbReference>
<accession>A0ABP9RSI8</accession>
<keyword evidence="3" id="KW-0560">Oxidoreductase</keyword>
<comment type="caution">
    <text evidence="5">The sequence shown here is derived from an EMBL/GenBank/DDBJ whole genome shotgun (WGS) entry which is preliminary data.</text>
</comment>
<dbReference type="PANTHER" id="PTHR43408:SF2">
    <property type="entry name" value="FMN REDUCTASE (NADPH)"/>
    <property type="match status" value="1"/>
</dbReference>
<keyword evidence="6" id="KW-1185">Reference proteome</keyword>
<dbReference type="PANTHER" id="PTHR43408">
    <property type="entry name" value="FMN REDUCTASE (NADPH)"/>
    <property type="match status" value="1"/>
</dbReference>
<name>A0ABP9RSI8_9ACTN</name>
<dbReference type="InterPro" id="IPR029039">
    <property type="entry name" value="Flavoprotein-like_sf"/>
</dbReference>
<evidence type="ECO:0000256" key="1">
    <source>
        <dbReference type="ARBA" id="ARBA00022630"/>
    </source>
</evidence>
<dbReference type="Proteomes" id="UP001501570">
    <property type="component" value="Unassembled WGS sequence"/>
</dbReference>
<dbReference type="InterPro" id="IPR005025">
    <property type="entry name" value="FMN_Rdtase-like_dom"/>
</dbReference>
<dbReference type="RefSeq" id="WP_345630381.1">
    <property type="nucleotide sequence ID" value="NZ_BAABJQ010000008.1"/>
</dbReference>
<feature type="domain" description="NADPH-dependent FMN reductase-like" evidence="4">
    <location>
        <begin position="4"/>
        <end position="147"/>
    </location>
</feature>
<evidence type="ECO:0000313" key="5">
    <source>
        <dbReference type="EMBL" id="GAA5186292.1"/>
    </source>
</evidence>
<evidence type="ECO:0000259" key="4">
    <source>
        <dbReference type="Pfam" id="PF03358"/>
    </source>
</evidence>
<proteinExistence type="predicted"/>
<keyword evidence="1" id="KW-0285">Flavoprotein</keyword>
<protein>
    <submittedName>
        <fullName evidence="5">NAD(P)H-dependent oxidoreductase</fullName>
    </submittedName>
</protein>
<organism evidence="5 6">
    <name type="scientific">Rugosimonospora acidiphila</name>
    <dbReference type="NCBI Taxonomy" id="556531"/>
    <lineage>
        <taxon>Bacteria</taxon>
        <taxon>Bacillati</taxon>
        <taxon>Actinomycetota</taxon>
        <taxon>Actinomycetes</taxon>
        <taxon>Micromonosporales</taxon>
        <taxon>Micromonosporaceae</taxon>
        <taxon>Rugosimonospora</taxon>
    </lineage>
</organism>
<dbReference type="Gene3D" id="3.40.50.360">
    <property type="match status" value="1"/>
</dbReference>
<evidence type="ECO:0000256" key="3">
    <source>
        <dbReference type="ARBA" id="ARBA00023002"/>
    </source>
</evidence>
<sequence>MSDVVALIGNPRPGSRTRILAEAAAATAVTAVAAAAGPTLDGVRVLELAEISAVSFGPGPAQPSASVDDPHALVRQARLLVVATPTYKGTYTGLLKVFLDQYAHRELAGVVAVPVAIAAAEPHRQAVVAALEALLAELGATVPAPALAVLEPALTDPKRLAAQWAADHASALADALWAPAK</sequence>
<keyword evidence="2" id="KW-0288">FMN</keyword>
<evidence type="ECO:0000256" key="2">
    <source>
        <dbReference type="ARBA" id="ARBA00022643"/>
    </source>
</evidence>
<gene>
    <name evidence="5" type="ORF">GCM10023322_32220</name>
</gene>
<dbReference type="SUPFAM" id="SSF52218">
    <property type="entry name" value="Flavoproteins"/>
    <property type="match status" value="1"/>
</dbReference>